<feature type="region of interest" description="Disordered" evidence="6">
    <location>
        <begin position="507"/>
        <end position="657"/>
    </location>
</feature>
<proteinExistence type="predicted"/>
<feature type="domain" description="SH3" evidence="7">
    <location>
        <begin position="913"/>
        <end position="972"/>
    </location>
</feature>
<feature type="compositionally biased region" description="Basic and acidic residues" evidence="6">
    <location>
        <begin position="22"/>
        <end position="34"/>
    </location>
</feature>
<keyword evidence="2" id="KW-0040">ANK repeat</keyword>
<dbReference type="SMART" id="SM00326">
    <property type="entry name" value="SH3"/>
    <property type="match status" value="5"/>
</dbReference>
<feature type="compositionally biased region" description="Pro residues" evidence="6">
    <location>
        <begin position="450"/>
        <end position="479"/>
    </location>
</feature>
<feature type="region of interest" description="Disordered" evidence="6">
    <location>
        <begin position="1"/>
        <end position="260"/>
    </location>
</feature>
<dbReference type="PRINTS" id="PR00499">
    <property type="entry name" value="P67PHOX"/>
</dbReference>
<feature type="compositionally biased region" description="Basic and acidic residues" evidence="6">
    <location>
        <begin position="639"/>
        <end position="648"/>
    </location>
</feature>
<dbReference type="OMA" id="EYVGDEW"/>
<accession>A0A668VHU7</accession>
<evidence type="ECO:0000256" key="4">
    <source>
        <dbReference type="ARBA" id="ARBA00040640"/>
    </source>
</evidence>
<dbReference type="CDD" id="cd11816">
    <property type="entry name" value="SH3_Eve1_3"/>
    <property type="match status" value="1"/>
</dbReference>
<reference evidence="8" key="1">
    <citation type="submission" date="2025-08" db="UniProtKB">
        <authorList>
            <consortium name="Ensembl"/>
        </authorList>
    </citation>
    <scope>IDENTIFICATION</scope>
</reference>
<feature type="region of interest" description="Disordered" evidence="6">
    <location>
        <begin position="798"/>
        <end position="819"/>
    </location>
</feature>
<feature type="compositionally biased region" description="Polar residues" evidence="6">
    <location>
        <begin position="337"/>
        <end position="354"/>
    </location>
</feature>
<evidence type="ECO:0000313" key="8">
    <source>
        <dbReference type="Ensembl" id="ENSOABP00000051416.2"/>
    </source>
</evidence>
<dbReference type="PANTHER" id="PTHR14167">
    <property type="entry name" value="SH3 DOMAIN-CONTAINING"/>
    <property type="match status" value="1"/>
</dbReference>
<evidence type="ECO:0000256" key="2">
    <source>
        <dbReference type="ARBA" id="ARBA00023043"/>
    </source>
</evidence>
<sequence>MAESRREEEEEKEGERTSQASDRAERTKNQEHLHSSLGPLSSIRAAIKRTRTNSQSNNRDGRRPQITFIAAEPLTSNTWFTGSSVVSPPPQPGSVSQVIKEKTGEEHAIKPTAAPRRSSCTGTSTTQTDPAAAVTRRGDTPPLAEKRPAGTKPQKPPRPSLPKTADRKAPEKVVTNTAALTNAEDQSDPDSDGKQLQQQDSKHTCARSVTVHWNIPLNHPSVAPEPGNATLSPSNSNRSQRPVPRPRTKSLKQPTEEEAKVQTLVEIGESFEDIQSDNQEVLSNKYLKELLEVFGADNEQGGGITDQADESSQSEDAPDEMSGSNNQRSIRAKIQAFESQATSEDGNGNESSKPQLPARKPSIRPPVAAKPSVALKPPFTPSMDDDSQNISGANLFKTPTTAPRPQPPEKPAGRSIREELEALHSKGAMSQISRSPLTRVSQVYEEEPSLFPPEPSLFPPEPSLFPPEPSLFPPTPPVKEPLKPNLNINNHNSASVVRENEYVETPINPMPFKPPRNSNVNGGSFTVPSLPKRPTTIRVPSKTSSDSSWDDPPPLPIQNPVGSLNNSMNHKKSLQSSLSLQEPFSAMPMPSLPPRKPSMNKSLPPRPPPAKIAPGRPPQSFKATGRSQSLSWDTSPKLQPEKPHRKDLVLPPRPNPGHRLYNKYTLQLPHGIASFDYKGSNSRELSFQKNEVLLLLREINHNEFECQVGQTRGKVHKSRMKIITPLSSDESSPQGSDQTGLKVQVIHDFDPEGPGELSLRAGDIVTMVEKVDSEWYKGTCRGSTGFFPINHVKVLLDSPKPLPERKPKPPPTPAKVSGPRCMARFDFEGEHSDELSFSEGDVIQLKEYVGQDWARGQIGGHTGIFPLNFVDVIEDLPPPPSQKPSKKVALPGMAAASPSIHPEAAKPAQASHSDVEWVVALYDYAGRTEEELSFQQGDCILVTKHMDAEWSCGRLNGREGLFPRNYAESTTGQQLFNNQENGAAGGGRARALYSFTSTCDEELSLRVGDIITNLESIDDEWFLGDLRGKRALVPKNYVQVLD</sequence>
<feature type="compositionally biased region" description="Pro residues" evidence="6">
    <location>
        <begin position="604"/>
        <end position="617"/>
    </location>
</feature>
<evidence type="ECO:0000256" key="6">
    <source>
        <dbReference type="SAM" id="MobiDB-lite"/>
    </source>
</evidence>
<feature type="compositionally biased region" description="Polar residues" evidence="6">
    <location>
        <begin position="516"/>
        <end position="527"/>
    </location>
</feature>
<dbReference type="Ensembl" id="ENSOABT00000052721.2">
    <property type="protein sequence ID" value="ENSOABP00000051416.2"/>
    <property type="gene ID" value="ENSOABG00000022866.2"/>
</dbReference>
<feature type="domain" description="SH3" evidence="7">
    <location>
        <begin position="984"/>
        <end position="1042"/>
    </location>
</feature>
<evidence type="ECO:0000256" key="5">
    <source>
        <dbReference type="PROSITE-ProRule" id="PRU00192"/>
    </source>
</evidence>
<feature type="compositionally biased region" description="Basic and acidic residues" evidence="6">
    <location>
        <begin position="99"/>
        <end position="109"/>
    </location>
</feature>
<reference evidence="8" key="2">
    <citation type="submission" date="2025-09" db="UniProtKB">
        <authorList>
            <consortium name="Ensembl"/>
        </authorList>
    </citation>
    <scope>IDENTIFICATION</scope>
</reference>
<feature type="region of interest" description="Disordered" evidence="6">
    <location>
        <begin position="297"/>
        <end position="493"/>
    </location>
</feature>
<evidence type="ECO:0000259" key="7">
    <source>
        <dbReference type="PROSITE" id="PS50002"/>
    </source>
</evidence>
<feature type="compositionally biased region" description="Polar residues" evidence="6">
    <location>
        <begin position="229"/>
        <end position="240"/>
    </location>
</feature>
<dbReference type="Pfam" id="PF07653">
    <property type="entry name" value="SH3_2"/>
    <property type="match status" value="1"/>
</dbReference>
<dbReference type="Gene3D" id="2.30.30.40">
    <property type="entry name" value="SH3 Domains"/>
    <property type="match status" value="5"/>
</dbReference>
<feature type="region of interest" description="Disordered" evidence="6">
    <location>
        <begin position="877"/>
        <end position="908"/>
    </location>
</feature>
<evidence type="ECO:0000256" key="1">
    <source>
        <dbReference type="ARBA" id="ARBA00022443"/>
    </source>
</evidence>
<gene>
    <name evidence="8" type="primary">SH3D19</name>
</gene>
<feature type="compositionally biased region" description="Acidic residues" evidence="6">
    <location>
        <begin position="307"/>
        <end position="319"/>
    </location>
</feature>
<dbReference type="InterPro" id="IPR001452">
    <property type="entry name" value="SH3_domain"/>
</dbReference>
<name>A0A668VHU7_OREAU</name>
<feature type="compositionally biased region" description="Polar residues" evidence="6">
    <location>
        <begin position="174"/>
        <end position="184"/>
    </location>
</feature>
<feature type="compositionally biased region" description="Polar residues" evidence="6">
    <location>
        <begin position="428"/>
        <end position="441"/>
    </location>
</feature>
<dbReference type="InterPro" id="IPR050384">
    <property type="entry name" value="Endophilin_SH3RF"/>
</dbReference>
<dbReference type="CDD" id="cd11817">
    <property type="entry name" value="SH3_Eve1_4"/>
    <property type="match status" value="1"/>
</dbReference>
<evidence type="ECO:0000313" key="9">
    <source>
        <dbReference type="Proteomes" id="UP000472276"/>
    </source>
</evidence>
<dbReference type="AlphaFoldDB" id="A0A668VHU7"/>
<keyword evidence="1 5" id="KW-0728">SH3 domain</keyword>
<feature type="compositionally biased region" description="Basic and acidic residues" evidence="6">
    <location>
        <begin position="136"/>
        <end position="148"/>
    </location>
</feature>
<evidence type="ECO:0000256" key="3">
    <source>
        <dbReference type="ARBA" id="ARBA00037432"/>
    </source>
</evidence>
<dbReference type="FunFam" id="2.30.30.40:FF:000072">
    <property type="entry name" value="Unconventional Myosin IB"/>
    <property type="match status" value="1"/>
</dbReference>
<feature type="compositionally biased region" description="Polar residues" evidence="6">
    <location>
        <begin position="388"/>
        <end position="401"/>
    </location>
</feature>
<dbReference type="PRINTS" id="PR00452">
    <property type="entry name" value="SH3DOMAIN"/>
</dbReference>
<dbReference type="Pfam" id="PF00018">
    <property type="entry name" value="SH3_1"/>
    <property type="match status" value="3"/>
</dbReference>
<dbReference type="Pfam" id="PF14604">
    <property type="entry name" value="SH3_9"/>
    <property type="match status" value="1"/>
</dbReference>
<feature type="domain" description="SH3" evidence="7">
    <location>
        <begin position="738"/>
        <end position="797"/>
    </location>
</feature>
<feature type="compositionally biased region" description="Basic and acidic residues" evidence="6">
    <location>
        <begin position="411"/>
        <end position="424"/>
    </location>
</feature>
<dbReference type="PANTHER" id="PTHR14167:SF48">
    <property type="entry name" value="SH3 DOMAIN-CONTAINING PROTEIN 19"/>
    <property type="match status" value="1"/>
</dbReference>
<dbReference type="PROSITE" id="PS50002">
    <property type="entry name" value="SH3"/>
    <property type="match status" value="5"/>
</dbReference>
<organism evidence="8 9">
    <name type="scientific">Oreochromis aureus</name>
    <name type="common">Israeli tilapia</name>
    <name type="synonym">Chromis aureus</name>
    <dbReference type="NCBI Taxonomy" id="47969"/>
    <lineage>
        <taxon>Eukaryota</taxon>
        <taxon>Metazoa</taxon>
        <taxon>Chordata</taxon>
        <taxon>Craniata</taxon>
        <taxon>Vertebrata</taxon>
        <taxon>Euteleostomi</taxon>
        <taxon>Actinopterygii</taxon>
        <taxon>Neopterygii</taxon>
        <taxon>Teleostei</taxon>
        <taxon>Neoteleostei</taxon>
        <taxon>Acanthomorphata</taxon>
        <taxon>Ovalentaria</taxon>
        <taxon>Cichlomorphae</taxon>
        <taxon>Cichliformes</taxon>
        <taxon>Cichlidae</taxon>
        <taxon>African cichlids</taxon>
        <taxon>Pseudocrenilabrinae</taxon>
        <taxon>Oreochromini</taxon>
        <taxon>Oreochromis</taxon>
    </lineage>
</organism>
<feature type="compositionally biased region" description="Polar residues" evidence="6">
    <location>
        <begin position="621"/>
        <end position="637"/>
    </location>
</feature>
<comment type="function">
    <text evidence="3">Induces bone resorption, acting probably through a signaling cascade which results in the secretion of factor(s) enhancing osteoclast formation and activity.</text>
</comment>
<feature type="domain" description="SH3" evidence="7">
    <location>
        <begin position="816"/>
        <end position="875"/>
    </location>
</feature>
<dbReference type="InterPro" id="IPR036028">
    <property type="entry name" value="SH3-like_dom_sf"/>
</dbReference>
<feature type="domain" description="SH3" evidence="7">
    <location>
        <begin position="666"/>
        <end position="725"/>
    </location>
</feature>
<keyword evidence="9" id="KW-1185">Reference proteome</keyword>
<dbReference type="InterPro" id="IPR035835">
    <property type="entry name" value="Eve1_SH3_3"/>
</dbReference>
<dbReference type="Proteomes" id="UP000472276">
    <property type="component" value="Unassembled WGS sequence"/>
</dbReference>
<protein>
    <recommendedName>
        <fullName evidence="4">Osteoclast-stimulating factor 1</fullName>
    </recommendedName>
</protein>
<feature type="compositionally biased region" description="Polar residues" evidence="6">
    <location>
        <begin position="118"/>
        <end position="129"/>
    </location>
</feature>
<dbReference type="SUPFAM" id="SSF50044">
    <property type="entry name" value="SH3-domain"/>
    <property type="match status" value="5"/>
</dbReference>